<dbReference type="Pfam" id="PF13274">
    <property type="entry name" value="SocA_Panacea"/>
    <property type="match status" value="1"/>
</dbReference>
<protein>
    <submittedName>
        <fullName evidence="2">SocA family protein</fullName>
    </submittedName>
</protein>
<comment type="caution">
    <text evidence="2">The sequence shown here is derived from an EMBL/GenBank/DDBJ whole genome shotgun (WGS) entry which is preliminary data.</text>
</comment>
<reference evidence="2 3" key="1">
    <citation type="submission" date="2020-09" db="EMBL/GenBank/DDBJ databases">
        <title>Methylomonas albis sp. nov. and Methylomonas fluvii sp. nov.: Two cold-adapted methanotrophs from the River Elbe and an amended description of Methylovulum psychrotolerans strain Eb1.</title>
        <authorList>
            <person name="Bussmann I.K."/>
            <person name="Klings K.-W."/>
            <person name="Warnstedt J."/>
            <person name="Hoppert M."/>
            <person name="Saborowski A."/>
            <person name="Horn F."/>
            <person name="Liebner S."/>
        </authorList>
    </citation>
    <scope>NUCLEOTIDE SEQUENCE [LARGE SCALE GENOMIC DNA]</scope>
    <source>
        <strain evidence="2 3">EbA</strain>
    </source>
</reference>
<name>A0ABR9D192_9GAMM</name>
<proteinExistence type="predicted"/>
<evidence type="ECO:0000313" key="3">
    <source>
        <dbReference type="Proteomes" id="UP000652176"/>
    </source>
</evidence>
<dbReference type="Proteomes" id="UP000652176">
    <property type="component" value="Unassembled WGS sequence"/>
</dbReference>
<evidence type="ECO:0000313" key="2">
    <source>
        <dbReference type="EMBL" id="MBD9356790.1"/>
    </source>
</evidence>
<organism evidence="2 3">
    <name type="scientific">Methylomonas albis</name>
    <dbReference type="NCBI Taxonomy" id="1854563"/>
    <lineage>
        <taxon>Bacteria</taxon>
        <taxon>Pseudomonadati</taxon>
        <taxon>Pseudomonadota</taxon>
        <taxon>Gammaproteobacteria</taxon>
        <taxon>Methylococcales</taxon>
        <taxon>Methylococcaceae</taxon>
        <taxon>Methylomonas</taxon>
    </lineage>
</organism>
<dbReference type="InterPro" id="IPR025272">
    <property type="entry name" value="SocA_Panacea"/>
</dbReference>
<dbReference type="RefSeq" id="WP_192375116.1">
    <property type="nucleotide sequence ID" value="NZ_CAJHIV010000001.1"/>
</dbReference>
<feature type="domain" description="Antitoxin SocA-like Panacea" evidence="1">
    <location>
        <begin position="29"/>
        <end position="141"/>
    </location>
</feature>
<evidence type="ECO:0000259" key="1">
    <source>
        <dbReference type="Pfam" id="PF13274"/>
    </source>
</evidence>
<keyword evidence="3" id="KW-1185">Reference proteome</keyword>
<dbReference type="EMBL" id="JACXSS010000001">
    <property type="protein sequence ID" value="MBD9356790.1"/>
    <property type="molecule type" value="Genomic_DNA"/>
</dbReference>
<sequence length="184" mass="21532">MLISHEREKLLQTVVYFAQNTKFCGKVKLFKLLYFLDFEHFKVTGRSVTGLKYSAWKMGPVPTKLFDEIESPEPDFAEALEITEIPTYRGNPMLSFTPIHPFSNEFFTKRELKLLDKLATEYKNTKAEDMIEATHLENLPWDKVFNQQASPQAEIPYEYALQVNEKDEMLKIVRERKEMIEAIG</sequence>
<accession>A0ABR9D192</accession>
<gene>
    <name evidence="2" type="ORF">IE877_13005</name>
</gene>